<feature type="region of interest" description="Disordered" evidence="4">
    <location>
        <begin position="391"/>
        <end position="422"/>
    </location>
</feature>
<evidence type="ECO:0000259" key="5">
    <source>
        <dbReference type="Pfam" id="PF01494"/>
    </source>
</evidence>
<gene>
    <name evidence="6" type="ORF">POL68_08840</name>
</gene>
<evidence type="ECO:0000256" key="2">
    <source>
        <dbReference type="ARBA" id="ARBA00022630"/>
    </source>
</evidence>
<organism evidence="6 7">
    <name type="scientific">Stigmatella ashevillensis</name>
    <dbReference type="NCBI Taxonomy" id="2995309"/>
    <lineage>
        <taxon>Bacteria</taxon>
        <taxon>Pseudomonadati</taxon>
        <taxon>Myxococcota</taxon>
        <taxon>Myxococcia</taxon>
        <taxon>Myxococcales</taxon>
        <taxon>Cystobacterineae</taxon>
        <taxon>Archangiaceae</taxon>
        <taxon>Stigmatella</taxon>
    </lineage>
</organism>
<evidence type="ECO:0000313" key="7">
    <source>
        <dbReference type="Proteomes" id="UP001221838"/>
    </source>
</evidence>
<dbReference type="GO" id="GO:0004497">
    <property type="term" value="F:monooxygenase activity"/>
    <property type="evidence" value="ECO:0007669"/>
    <property type="project" value="UniProtKB-KW"/>
</dbReference>
<accession>A0ABT5D4H4</accession>
<dbReference type="Pfam" id="PF01494">
    <property type="entry name" value="FAD_binding_3"/>
    <property type="match status" value="1"/>
</dbReference>
<protein>
    <submittedName>
        <fullName evidence="6">FAD-dependent monooxygenase</fullName>
    </submittedName>
</protein>
<proteinExistence type="predicted"/>
<dbReference type="Gene3D" id="3.30.70.2450">
    <property type="match status" value="1"/>
</dbReference>
<dbReference type="InterPro" id="IPR050641">
    <property type="entry name" value="RIFMO-like"/>
</dbReference>
<evidence type="ECO:0000256" key="4">
    <source>
        <dbReference type="SAM" id="MobiDB-lite"/>
    </source>
</evidence>
<dbReference type="PRINTS" id="PR00420">
    <property type="entry name" value="RNGMNOXGNASE"/>
</dbReference>
<dbReference type="PANTHER" id="PTHR43004:SF19">
    <property type="entry name" value="BINDING MONOOXYGENASE, PUTATIVE (JCVI)-RELATED"/>
    <property type="match status" value="1"/>
</dbReference>
<keyword evidence="3" id="KW-0274">FAD</keyword>
<keyword evidence="2" id="KW-0285">Flavoprotein</keyword>
<comment type="caution">
    <text evidence="6">The sequence shown here is derived from an EMBL/GenBank/DDBJ whole genome shotgun (WGS) entry which is preliminary data.</text>
</comment>
<reference evidence="6 7" key="1">
    <citation type="submission" date="2022-11" db="EMBL/GenBank/DDBJ databases">
        <title>Minimal conservation of predation-associated metabolite biosynthetic gene clusters underscores biosynthetic potential of Myxococcota including descriptions for ten novel species: Archangium lansinium sp. nov., Myxococcus landrumus sp. nov., Nannocystis bai.</title>
        <authorList>
            <person name="Ahearne A."/>
            <person name="Stevens C."/>
            <person name="Dowd S."/>
        </authorList>
    </citation>
    <scope>NUCLEOTIDE SEQUENCE [LARGE SCALE GENOMIC DNA]</scope>
    <source>
        <strain evidence="6 7">NCWAL01</strain>
    </source>
</reference>
<dbReference type="EMBL" id="JAQNDM010000002">
    <property type="protein sequence ID" value="MDC0708574.1"/>
    <property type="molecule type" value="Genomic_DNA"/>
</dbReference>
<keyword evidence="7" id="KW-1185">Reference proteome</keyword>
<evidence type="ECO:0000313" key="6">
    <source>
        <dbReference type="EMBL" id="MDC0708574.1"/>
    </source>
</evidence>
<dbReference type="InterPro" id="IPR002938">
    <property type="entry name" value="FAD-bd"/>
</dbReference>
<dbReference type="Gene3D" id="3.50.50.60">
    <property type="entry name" value="FAD/NAD(P)-binding domain"/>
    <property type="match status" value="1"/>
</dbReference>
<sequence length="506" mass="54350">MIEGNPMEKKTPIVIVGAGPCGLAAACGLRRRGIEATVLDSSAEPGSGSRAILLWPPVLDVLDELGLLPEAEKHGYRPRALCYHTSRKRTIRLPLDKVDGPLVLRQDRTSRLLEAALEKLGGRVERPVRVTEVVAGDDAVRVKAEGPGGASLSYAADWLIGADGAHSTVRKLLGIEFVGTEFSRSFALAEGQVEGEFDREDAHYYVTPAGVLVVIALPGGEVRLSGALDEGEQLSLEAVQRLLDRRGPGHLRVSNPSVLTTFSAPHRVASTMRIGRCFLAGDAAHVHSPAGGQGLSLGMQDVRNLVWKLAGVIDGRLAPAILDSYDLERRAAAQQVVKSIHQLTRQTLFPPMALRVRNAVLNLLHRAGRLQNILVPSLAGRQIHYPDVLFGEPLSPGPSKQRRRADALPTAGMQAPAWAPKDAGKNLDGFRLITAGPRDSALAQRAGQLAEGRPSIAEYHHLAEAKEGFLLLRPDGYVAASGQAAPQLDQAWQRLERIVQQPKAVG</sequence>
<dbReference type="RefSeq" id="WP_272136530.1">
    <property type="nucleotide sequence ID" value="NZ_JAQNDM010000002.1"/>
</dbReference>
<keyword evidence="6" id="KW-0503">Monooxygenase</keyword>
<evidence type="ECO:0000256" key="1">
    <source>
        <dbReference type="ARBA" id="ARBA00001974"/>
    </source>
</evidence>
<dbReference type="SUPFAM" id="SSF51905">
    <property type="entry name" value="FAD/NAD(P)-binding domain"/>
    <property type="match status" value="1"/>
</dbReference>
<keyword evidence="6" id="KW-0560">Oxidoreductase</keyword>
<dbReference type="PANTHER" id="PTHR43004">
    <property type="entry name" value="TRK SYSTEM POTASSIUM UPTAKE PROTEIN"/>
    <property type="match status" value="1"/>
</dbReference>
<dbReference type="InterPro" id="IPR036188">
    <property type="entry name" value="FAD/NAD-bd_sf"/>
</dbReference>
<evidence type="ECO:0000256" key="3">
    <source>
        <dbReference type="ARBA" id="ARBA00022827"/>
    </source>
</evidence>
<dbReference type="Proteomes" id="UP001221838">
    <property type="component" value="Unassembled WGS sequence"/>
</dbReference>
<feature type="domain" description="FAD-binding" evidence="5">
    <location>
        <begin position="10"/>
        <end position="338"/>
    </location>
</feature>
<name>A0ABT5D4H4_9BACT</name>
<comment type="cofactor">
    <cofactor evidence="1">
        <name>FAD</name>
        <dbReference type="ChEBI" id="CHEBI:57692"/>
    </cofactor>
</comment>